<dbReference type="GO" id="GO:0005840">
    <property type="term" value="C:ribosome"/>
    <property type="evidence" value="ECO:0007669"/>
    <property type="project" value="UniProtKB-KW"/>
</dbReference>
<dbReference type="GO" id="GO:0003735">
    <property type="term" value="F:structural constituent of ribosome"/>
    <property type="evidence" value="ECO:0007669"/>
    <property type="project" value="InterPro"/>
</dbReference>
<dbReference type="EMBL" id="BARU01024483">
    <property type="protein sequence ID" value="GAH49822.1"/>
    <property type="molecule type" value="Genomic_DNA"/>
</dbReference>
<dbReference type="InterPro" id="IPR023574">
    <property type="entry name" value="Ribosomal_uL4_dom_sf"/>
</dbReference>
<evidence type="ECO:0000256" key="2">
    <source>
        <dbReference type="ARBA" id="ARBA00022980"/>
    </source>
</evidence>
<dbReference type="InterPro" id="IPR002136">
    <property type="entry name" value="Ribosomal_uL4"/>
</dbReference>
<accession>X1FXU0</accession>
<evidence type="ECO:0000256" key="3">
    <source>
        <dbReference type="ARBA" id="ARBA00023274"/>
    </source>
</evidence>
<keyword evidence="3" id="KW-0687">Ribonucleoprotein</keyword>
<gene>
    <name evidence="4" type="ORF">S03H2_39578</name>
</gene>
<comment type="similarity">
    <text evidence="1">Belongs to the universal ribosomal protein uL4 family.</text>
</comment>
<evidence type="ECO:0000256" key="1">
    <source>
        <dbReference type="ARBA" id="ARBA00010528"/>
    </source>
</evidence>
<dbReference type="GO" id="GO:0006412">
    <property type="term" value="P:translation"/>
    <property type="evidence" value="ECO:0007669"/>
    <property type="project" value="InterPro"/>
</dbReference>
<sequence>MKVIEELLFEKPRTKDMVDILSALDINSTAIIITEHSNPNVVKSAGNLTNVKVLPSAQINVRDLLSYKALIITISALHNVEKIWGREEINSASL</sequence>
<reference evidence="4" key="1">
    <citation type="journal article" date="2014" name="Front. Microbiol.">
        <title>High frequency of phylogenetically diverse reductive dehalogenase-homologous genes in deep subseafloor sedimentary metagenomes.</title>
        <authorList>
            <person name="Kawai M."/>
            <person name="Futagami T."/>
            <person name="Toyoda A."/>
            <person name="Takaki Y."/>
            <person name="Nishi S."/>
            <person name="Hori S."/>
            <person name="Arai W."/>
            <person name="Tsubouchi T."/>
            <person name="Morono Y."/>
            <person name="Uchiyama I."/>
            <person name="Ito T."/>
            <person name="Fujiyama A."/>
            <person name="Inagaki F."/>
            <person name="Takami H."/>
        </authorList>
    </citation>
    <scope>NUCLEOTIDE SEQUENCE</scope>
    <source>
        <strain evidence="4">Expedition CK06-06</strain>
    </source>
</reference>
<organism evidence="4">
    <name type="scientific">marine sediment metagenome</name>
    <dbReference type="NCBI Taxonomy" id="412755"/>
    <lineage>
        <taxon>unclassified sequences</taxon>
        <taxon>metagenomes</taxon>
        <taxon>ecological metagenomes</taxon>
    </lineage>
</organism>
<dbReference type="AlphaFoldDB" id="X1FXU0"/>
<dbReference type="InterPro" id="IPR013005">
    <property type="entry name" value="Ribosomal_uL4-like"/>
</dbReference>
<dbReference type="PANTHER" id="PTHR10746:SF6">
    <property type="entry name" value="LARGE RIBOSOMAL SUBUNIT PROTEIN UL4M"/>
    <property type="match status" value="1"/>
</dbReference>
<dbReference type="PANTHER" id="PTHR10746">
    <property type="entry name" value="50S RIBOSOMAL PROTEIN L4"/>
    <property type="match status" value="1"/>
</dbReference>
<protein>
    <recommendedName>
        <fullName evidence="5">50S ribosomal protein L4</fullName>
    </recommendedName>
</protein>
<name>X1FXU0_9ZZZZ</name>
<proteinExistence type="inferred from homology"/>
<dbReference type="SUPFAM" id="SSF52166">
    <property type="entry name" value="Ribosomal protein L4"/>
    <property type="match status" value="1"/>
</dbReference>
<dbReference type="Pfam" id="PF00573">
    <property type="entry name" value="Ribosomal_L4"/>
    <property type="match status" value="1"/>
</dbReference>
<comment type="caution">
    <text evidence="4">The sequence shown here is derived from an EMBL/GenBank/DDBJ whole genome shotgun (WGS) entry which is preliminary data.</text>
</comment>
<keyword evidence="2" id="KW-0689">Ribosomal protein</keyword>
<evidence type="ECO:0008006" key="5">
    <source>
        <dbReference type="Google" id="ProtNLM"/>
    </source>
</evidence>
<evidence type="ECO:0000313" key="4">
    <source>
        <dbReference type="EMBL" id="GAH49822.1"/>
    </source>
</evidence>
<dbReference type="GO" id="GO:1990904">
    <property type="term" value="C:ribonucleoprotein complex"/>
    <property type="evidence" value="ECO:0007669"/>
    <property type="project" value="UniProtKB-KW"/>
</dbReference>
<dbReference type="Gene3D" id="3.40.1370.10">
    <property type="match status" value="1"/>
</dbReference>